<name>A0AAQ3SQ10_PASNO</name>
<dbReference type="Proteomes" id="UP001341281">
    <property type="component" value="Chromosome 02"/>
</dbReference>
<evidence type="ECO:0000256" key="3">
    <source>
        <dbReference type="ARBA" id="ARBA00022833"/>
    </source>
</evidence>
<reference evidence="6 7" key="1">
    <citation type="submission" date="2024-02" db="EMBL/GenBank/DDBJ databases">
        <title>High-quality chromosome-scale genome assembly of Pensacola bahiagrass (Paspalum notatum Flugge var. saurae).</title>
        <authorList>
            <person name="Vega J.M."/>
            <person name="Podio M."/>
            <person name="Orjuela J."/>
            <person name="Siena L.A."/>
            <person name="Pessino S.C."/>
            <person name="Combes M.C."/>
            <person name="Mariac C."/>
            <person name="Albertini E."/>
            <person name="Pupilli F."/>
            <person name="Ortiz J.P.A."/>
            <person name="Leblanc O."/>
        </authorList>
    </citation>
    <scope>NUCLEOTIDE SEQUENCE [LARGE SCALE GENOMIC DNA]</scope>
    <source>
        <strain evidence="6">R1</strain>
        <tissue evidence="6">Leaf</tissue>
    </source>
</reference>
<sequence length="107" mass="11988">MGLLFVEVLPRDATGGADVLQCRRCRVDAASVGAILSRDFQGRIGRTYLFNRVVNITLGPNENRNFRTGLHTVNDISCICCQEILGWRYVSYNDIFSSASNDHCLIF</sequence>
<evidence type="ECO:0000256" key="2">
    <source>
        <dbReference type="ARBA" id="ARBA00022723"/>
    </source>
</evidence>
<feature type="domain" description="Yippee" evidence="5">
    <location>
        <begin position="18"/>
        <end position="107"/>
    </location>
</feature>
<evidence type="ECO:0000256" key="1">
    <source>
        <dbReference type="ARBA" id="ARBA00005613"/>
    </source>
</evidence>
<evidence type="ECO:0000313" key="7">
    <source>
        <dbReference type="Proteomes" id="UP001341281"/>
    </source>
</evidence>
<evidence type="ECO:0000256" key="4">
    <source>
        <dbReference type="RuleBase" id="RU110713"/>
    </source>
</evidence>
<dbReference type="EMBL" id="CP144746">
    <property type="protein sequence ID" value="WVZ58552.1"/>
    <property type="molecule type" value="Genomic_DNA"/>
</dbReference>
<evidence type="ECO:0000259" key="5">
    <source>
        <dbReference type="PROSITE" id="PS51792"/>
    </source>
</evidence>
<protein>
    <recommendedName>
        <fullName evidence="4">Protein yippee-like</fullName>
    </recommendedName>
</protein>
<keyword evidence="3" id="KW-0862">Zinc</keyword>
<dbReference type="AlphaFoldDB" id="A0AAQ3SQ10"/>
<dbReference type="InterPro" id="IPR004910">
    <property type="entry name" value="Yippee/Mis18/Cereblon"/>
</dbReference>
<dbReference type="PANTHER" id="PTHR13848">
    <property type="entry name" value="PROTEIN YIPPEE-LIKE CG15309-RELATED"/>
    <property type="match status" value="1"/>
</dbReference>
<dbReference type="InterPro" id="IPR034751">
    <property type="entry name" value="Yippee"/>
</dbReference>
<dbReference type="Pfam" id="PF03226">
    <property type="entry name" value="Yippee-Mis18"/>
    <property type="match status" value="1"/>
</dbReference>
<dbReference type="InterPro" id="IPR039058">
    <property type="entry name" value="Yippee_fam"/>
</dbReference>
<accession>A0AAQ3SQ10</accession>
<gene>
    <name evidence="6" type="ORF">U9M48_008817</name>
</gene>
<comment type="similarity">
    <text evidence="1 4">Belongs to the yippee family.</text>
</comment>
<organism evidence="6 7">
    <name type="scientific">Paspalum notatum var. saurae</name>
    <dbReference type="NCBI Taxonomy" id="547442"/>
    <lineage>
        <taxon>Eukaryota</taxon>
        <taxon>Viridiplantae</taxon>
        <taxon>Streptophyta</taxon>
        <taxon>Embryophyta</taxon>
        <taxon>Tracheophyta</taxon>
        <taxon>Spermatophyta</taxon>
        <taxon>Magnoliopsida</taxon>
        <taxon>Liliopsida</taxon>
        <taxon>Poales</taxon>
        <taxon>Poaceae</taxon>
        <taxon>PACMAD clade</taxon>
        <taxon>Panicoideae</taxon>
        <taxon>Andropogonodae</taxon>
        <taxon>Paspaleae</taxon>
        <taxon>Paspalinae</taxon>
        <taxon>Paspalum</taxon>
    </lineage>
</organism>
<proteinExistence type="inferred from homology"/>
<evidence type="ECO:0000313" key="6">
    <source>
        <dbReference type="EMBL" id="WVZ58552.1"/>
    </source>
</evidence>
<keyword evidence="2" id="KW-0479">Metal-binding</keyword>
<dbReference type="GO" id="GO:0046872">
    <property type="term" value="F:metal ion binding"/>
    <property type="evidence" value="ECO:0007669"/>
    <property type="project" value="UniProtKB-KW"/>
</dbReference>
<dbReference type="PROSITE" id="PS51792">
    <property type="entry name" value="YIPPEE"/>
    <property type="match status" value="1"/>
</dbReference>
<keyword evidence="7" id="KW-1185">Reference proteome</keyword>